<name>A0A835Q4B1_VANPL</name>
<gene>
    <name evidence="2" type="ORF">HPP92_020205</name>
</gene>
<reference evidence="2 3" key="1">
    <citation type="journal article" date="2020" name="Nat. Food">
        <title>A phased Vanilla planifolia genome enables genetic improvement of flavour and production.</title>
        <authorList>
            <person name="Hasing T."/>
            <person name="Tang H."/>
            <person name="Brym M."/>
            <person name="Khazi F."/>
            <person name="Huang T."/>
            <person name="Chambers A.H."/>
        </authorList>
    </citation>
    <scope>NUCLEOTIDE SEQUENCE [LARGE SCALE GENOMIC DNA]</scope>
    <source>
        <tissue evidence="2">Leaf</tissue>
    </source>
</reference>
<sequence length="147" mass="15760">MPSTVPPPGDFASKLAVLTLRRARHRTENVGPVTERGGQSCGLAGGGEGEGCRWKREQRMPPASVMTRLAALPQGIVPFVFAKEYNCHADILSTSAGVEAPDLDSDFRPKSGTLGNLESMLISTPHVSSLAMPFSSLVQNMEVHQQM</sequence>
<accession>A0A835Q4B1</accession>
<proteinExistence type="predicted"/>
<evidence type="ECO:0000313" key="2">
    <source>
        <dbReference type="EMBL" id="KAG0466041.1"/>
    </source>
</evidence>
<evidence type="ECO:0000313" key="3">
    <source>
        <dbReference type="Proteomes" id="UP000639772"/>
    </source>
</evidence>
<dbReference type="Proteomes" id="UP000639772">
    <property type="component" value="Chromosome 10"/>
</dbReference>
<protein>
    <submittedName>
        <fullName evidence="2">Uncharacterized protein</fullName>
    </submittedName>
</protein>
<feature type="compositionally biased region" description="Gly residues" evidence="1">
    <location>
        <begin position="39"/>
        <end position="49"/>
    </location>
</feature>
<organism evidence="2 3">
    <name type="scientific">Vanilla planifolia</name>
    <name type="common">Vanilla</name>
    <dbReference type="NCBI Taxonomy" id="51239"/>
    <lineage>
        <taxon>Eukaryota</taxon>
        <taxon>Viridiplantae</taxon>
        <taxon>Streptophyta</taxon>
        <taxon>Embryophyta</taxon>
        <taxon>Tracheophyta</taxon>
        <taxon>Spermatophyta</taxon>
        <taxon>Magnoliopsida</taxon>
        <taxon>Liliopsida</taxon>
        <taxon>Asparagales</taxon>
        <taxon>Orchidaceae</taxon>
        <taxon>Vanilloideae</taxon>
        <taxon>Vanilleae</taxon>
        <taxon>Vanilla</taxon>
    </lineage>
</organism>
<evidence type="ECO:0000256" key="1">
    <source>
        <dbReference type="SAM" id="MobiDB-lite"/>
    </source>
</evidence>
<dbReference type="AlphaFoldDB" id="A0A835Q4B1"/>
<feature type="region of interest" description="Disordered" evidence="1">
    <location>
        <begin position="30"/>
        <end position="54"/>
    </location>
</feature>
<dbReference type="EMBL" id="JADCNM010000010">
    <property type="protein sequence ID" value="KAG0466041.1"/>
    <property type="molecule type" value="Genomic_DNA"/>
</dbReference>
<comment type="caution">
    <text evidence="2">The sequence shown here is derived from an EMBL/GenBank/DDBJ whole genome shotgun (WGS) entry which is preliminary data.</text>
</comment>